<dbReference type="EMBL" id="CP020569">
    <property type="protein sequence ID" value="ARF53104.1"/>
    <property type="molecule type" value="Genomic_DNA"/>
</dbReference>
<feature type="region of interest" description="Disordered" evidence="1">
    <location>
        <begin position="209"/>
        <end position="234"/>
    </location>
</feature>
<organism evidence="3 4">
    <name type="scientific">Streptomyces gilvosporeus</name>
    <dbReference type="NCBI Taxonomy" id="553510"/>
    <lineage>
        <taxon>Bacteria</taxon>
        <taxon>Bacillati</taxon>
        <taxon>Actinomycetota</taxon>
        <taxon>Actinomycetes</taxon>
        <taxon>Kitasatosporales</taxon>
        <taxon>Streptomycetaceae</taxon>
        <taxon>Streptomyces</taxon>
    </lineage>
</organism>
<dbReference type="Gene3D" id="1.20.1260.10">
    <property type="match status" value="1"/>
</dbReference>
<dbReference type="InterPro" id="IPR012347">
    <property type="entry name" value="Ferritin-like"/>
</dbReference>
<dbReference type="Pfam" id="PF12902">
    <property type="entry name" value="Ferritin-like"/>
    <property type="match status" value="1"/>
</dbReference>
<dbReference type="OrthoDB" id="9800162at2"/>
<evidence type="ECO:0000259" key="2">
    <source>
        <dbReference type="Pfam" id="PF12902"/>
    </source>
</evidence>
<dbReference type="Proteomes" id="UP000192726">
    <property type="component" value="Chromosome"/>
</dbReference>
<sequence length="234" mass="26053">MLELSTIPPYANALWSISNPTTGDETSVYHSIREIIFDEMTHFGLVCNMLTSLGGEVKLTDPATVPKYPGKLPGGVRPSLDVYLSWLSRESAELFAKIEEPEDPLAYRGDGTSIGAFYDRISAVFPRFADKLTGDRQVTFPLGKRHGVGNDIIPMKSLTDALCLTMRTAPQSHCRRTRIQRRGPFRVGPRLPAHRLCSRTWLRIAVGGAAPPLREPPRKPPCLIRAHQPGQHRF</sequence>
<dbReference type="STRING" id="553510.B1H19_01935"/>
<reference evidence="3 4" key="1">
    <citation type="submission" date="2017-04" db="EMBL/GenBank/DDBJ databases">
        <title>Complete Genome Sequence of Streptomyces gilvosporeus F607, a Capable Producer of Natamycin.</title>
        <authorList>
            <person name="Zong G."/>
            <person name="Zhong C."/>
            <person name="Fu J."/>
            <person name="Qin R."/>
            <person name="Cao G."/>
        </authorList>
    </citation>
    <scope>NUCLEOTIDE SEQUENCE [LARGE SCALE GENOMIC DNA]</scope>
    <source>
        <strain evidence="3 4">F607</strain>
    </source>
</reference>
<feature type="domain" description="Iminophenyl-pyruvate dimer synthase" evidence="2">
    <location>
        <begin position="1"/>
        <end position="141"/>
    </location>
</feature>
<keyword evidence="4" id="KW-1185">Reference proteome</keyword>
<protein>
    <recommendedName>
        <fullName evidence="2">Iminophenyl-pyruvate dimer synthase domain-containing protein</fullName>
    </recommendedName>
</protein>
<dbReference type="KEGG" id="sgv:B1H19_01935"/>
<dbReference type="AlphaFoldDB" id="A0A1V0TJJ8"/>
<name>A0A1V0TJJ8_9ACTN</name>
<accession>A0A1V0TJJ8</accession>
<evidence type="ECO:0000313" key="4">
    <source>
        <dbReference type="Proteomes" id="UP000192726"/>
    </source>
</evidence>
<evidence type="ECO:0000313" key="3">
    <source>
        <dbReference type="EMBL" id="ARF53104.1"/>
    </source>
</evidence>
<dbReference type="PANTHER" id="PTHR34400">
    <property type="match status" value="1"/>
</dbReference>
<gene>
    <name evidence="3" type="ORF">B1H19_01935</name>
</gene>
<dbReference type="InterPro" id="IPR026820">
    <property type="entry name" value="VioB/RebD_dom"/>
</dbReference>
<proteinExistence type="predicted"/>
<evidence type="ECO:0000256" key="1">
    <source>
        <dbReference type="SAM" id="MobiDB-lite"/>
    </source>
</evidence>
<dbReference type="PANTHER" id="PTHR34400:SF4">
    <property type="entry name" value="MEMBRANE PROTEIN"/>
    <property type="match status" value="1"/>
</dbReference>